<evidence type="ECO:0000256" key="2">
    <source>
        <dbReference type="ARBA" id="ARBA00003157"/>
    </source>
</evidence>
<dbReference type="PANTHER" id="PTHR43825">
    <property type="entry name" value="PYRUVATE DEHYDROGENASE E1 COMPONENT"/>
    <property type="match status" value="1"/>
</dbReference>
<dbReference type="Gene3D" id="3.40.50.970">
    <property type="match status" value="2"/>
</dbReference>
<evidence type="ECO:0000256" key="6">
    <source>
        <dbReference type="ARBA" id="ARBA00023052"/>
    </source>
</evidence>
<feature type="domain" description="Pyruvate dehydrogenase E1 component middle" evidence="12">
    <location>
        <begin position="530"/>
        <end position="745"/>
    </location>
</feature>
<evidence type="ECO:0000259" key="13">
    <source>
        <dbReference type="Pfam" id="PF22613"/>
    </source>
</evidence>
<dbReference type="InterPro" id="IPR017600">
    <property type="entry name" value="Alpha-ketoglut_DH"/>
</dbReference>
<evidence type="ECO:0000256" key="8">
    <source>
        <dbReference type="ARBA" id="ARBA00051231"/>
    </source>
</evidence>
<dbReference type="InterPro" id="IPR041621">
    <property type="entry name" value="PDH_E1_M"/>
</dbReference>
<accession>A1VWY8</accession>
<reference evidence="15" key="1">
    <citation type="journal article" date="2009" name="Environ. Microbiol.">
        <title>The genome of Polaromonas naphthalenivorans strain CJ2, isolated from coal tar-contaminated sediment, reveals physiological and metabolic versatility and evolution through extensive horizontal gene transfer.</title>
        <authorList>
            <person name="Yagi J.M."/>
            <person name="Sims D."/>
            <person name="Brettin T."/>
            <person name="Bruce D."/>
            <person name="Madsen E.L."/>
        </authorList>
    </citation>
    <scope>NUCLEOTIDE SEQUENCE [LARGE SCALE GENOMIC DNA]</scope>
    <source>
        <strain evidence="15">CJ2</strain>
        <plasmid evidence="15">Plasmid pPNAP04</plasmid>
    </source>
</reference>
<name>A1VWY8_POLNA</name>
<dbReference type="Pfam" id="PF17831">
    <property type="entry name" value="PDH_E1_M"/>
    <property type="match status" value="1"/>
</dbReference>
<evidence type="ECO:0000313" key="14">
    <source>
        <dbReference type="EMBL" id="ABM40166.1"/>
    </source>
</evidence>
<dbReference type="Pfam" id="PF22613">
    <property type="entry name" value="Transketolase_C_1"/>
    <property type="match status" value="1"/>
</dbReference>
<feature type="binding site" evidence="10">
    <location>
        <position position="307"/>
    </location>
    <ligand>
        <name>Mg(2+)</name>
        <dbReference type="ChEBI" id="CHEBI:18420"/>
    </ligand>
</feature>
<evidence type="ECO:0000256" key="3">
    <source>
        <dbReference type="ARBA" id="ARBA00012281"/>
    </source>
</evidence>
<gene>
    <name evidence="14" type="ordered locus">Pnap_4757</name>
</gene>
<dbReference type="SUPFAM" id="SSF52922">
    <property type="entry name" value="TK C-terminal domain-like"/>
    <property type="match status" value="1"/>
</dbReference>
<feature type="domain" description="Transketolase N-terminal" evidence="11">
    <location>
        <begin position="138"/>
        <end position="345"/>
    </location>
</feature>
<comment type="cofactor">
    <cofactor evidence="1 9">
        <name>thiamine diphosphate</name>
        <dbReference type="ChEBI" id="CHEBI:58937"/>
    </cofactor>
</comment>
<dbReference type="PANTHER" id="PTHR43825:SF3">
    <property type="entry name" value="PYRUVATE DEHYDROGENASE E1 COMPONENT"/>
    <property type="match status" value="1"/>
</dbReference>
<dbReference type="NCBIfam" id="TIGR00759">
    <property type="entry name" value="aceE"/>
    <property type="match status" value="1"/>
</dbReference>
<evidence type="ECO:0000256" key="9">
    <source>
        <dbReference type="PIRNR" id="PIRNR000156"/>
    </source>
</evidence>
<dbReference type="InterPro" id="IPR005474">
    <property type="entry name" value="Transketolase_N"/>
</dbReference>
<dbReference type="NCBIfam" id="TIGR03186">
    <property type="entry name" value="AKGDH_not_PDH"/>
    <property type="match status" value="1"/>
</dbReference>
<feature type="binding site" evidence="10">
    <location>
        <position position="309"/>
    </location>
    <ligand>
        <name>Mg(2+)</name>
        <dbReference type="ChEBI" id="CHEBI:18420"/>
    </ligand>
</feature>
<keyword evidence="7 9" id="KW-0670">Pyruvate</keyword>
<dbReference type="InterPro" id="IPR055152">
    <property type="entry name" value="Transketolase-like_C_2"/>
</dbReference>
<evidence type="ECO:0000256" key="7">
    <source>
        <dbReference type="ARBA" id="ARBA00023317"/>
    </source>
</evidence>
<feature type="domain" description="Transketolase-like C-terminal" evidence="13">
    <location>
        <begin position="778"/>
        <end position="900"/>
    </location>
</feature>
<evidence type="ECO:0000259" key="12">
    <source>
        <dbReference type="Pfam" id="PF17831"/>
    </source>
</evidence>
<keyword evidence="6 9" id="KW-0786">Thiamine pyrophosphate</keyword>
<geneLocation type="plasmid" evidence="14 15">
    <name>pPNAP04</name>
</geneLocation>
<dbReference type="Gene3D" id="3.40.50.920">
    <property type="match status" value="1"/>
</dbReference>
<dbReference type="AlphaFoldDB" id="A1VWY8"/>
<evidence type="ECO:0000259" key="11">
    <source>
        <dbReference type="Pfam" id="PF00456"/>
    </source>
</evidence>
<comment type="catalytic activity">
    <reaction evidence="8 9">
        <text>N(6)-[(R)-lipoyl]-L-lysyl-[protein] + pyruvate + H(+) = N(6)-[(R)-S(8)-acetyldihydrolipoyl]-L-lysyl-[protein] + CO2</text>
        <dbReference type="Rhea" id="RHEA:19189"/>
        <dbReference type="Rhea" id="RHEA-COMP:10474"/>
        <dbReference type="Rhea" id="RHEA-COMP:10478"/>
        <dbReference type="ChEBI" id="CHEBI:15361"/>
        <dbReference type="ChEBI" id="CHEBI:15378"/>
        <dbReference type="ChEBI" id="CHEBI:16526"/>
        <dbReference type="ChEBI" id="CHEBI:83099"/>
        <dbReference type="ChEBI" id="CHEBI:83111"/>
        <dbReference type="EC" id="1.2.4.1"/>
    </reaction>
</comment>
<keyword evidence="10" id="KW-0479">Metal-binding</keyword>
<evidence type="ECO:0000313" key="15">
    <source>
        <dbReference type="Proteomes" id="UP000000644"/>
    </source>
</evidence>
<dbReference type="EC" id="1.2.4.1" evidence="3 9"/>
<keyword evidence="14" id="KW-0614">Plasmid</keyword>
<protein>
    <recommendedName>
        <fullName evidence="4 9">Pyruvate dehydrogenase E1 component</fullName>
        <ecNumber evidence="3 9">1.2.4.1</ecNumber>
    </recommendedName>
</protein>
<dbReference type="InterPro" id="IPR051157">
    <property type="entry name" value="PDH/Transketolase"/>
</dbReference>
<dbReference type="GO" id="GO:0004739">
    <property type="term" value="F:pyruvate dehydrogenase (acetyl-transferring) activity"/>
    <property type="evidence" value="ECO:0007669"/>
    <property type="project" value="UniProtKB-EC"/>
</dbReference>
<feature type="binding site" evidence="10">
    <location>
        <position position="277"/>
    </location>
    <ligand>
        <name>Mg(2+)</name>
        <dbReference type="ChEBI" id="CHEBI:18420"/>
    </ligand>
</feature>
<keyword evidence="15" id="KW-1185">Reference proteome</keyword>
<organism evidence="14 15">
    <name type="scientific">Polaromonas naphthalenivorans (strain CJ2)</name>
    <dbReference type="NCBI Taxonomy" id="365044"/>
    <lineage>
        <taxon>Bacteria</taxon>
        <taxon>Pseudomonadati</taxon>
        <taxon>Pseudomonadota</taxon>
        <taxon>Betaproteobacteria</taxon>
        <taxon>Burkholderiales</taxon>
        <taxon>Comamonadaceae</taxon>
        <taxon>Polaromonas</taxon>
    </lineage>
</organism>
<dbReference type="KEGG" id="pna:Pnap_4757"/>
<dbReference type="GO" id="GO:0046872">
    <property type="term" value="F:metal ion binding"/>
    <property type="evidence" value="ECO:0007669"/>
    <property type="project" value="UniProtKB-KW"/>
</dbReference>
<keyword evidence="10" id="KW-0460">Magnesium</keyword>
<dbReference type="FunFam" id="3.40.50.970:FF:000011">
    <property type="entry name" value="Pyruvate dehydrogenase E1 component"/>
    <property type="match status" value="1"/>
</dbReference>
<dbReference type="CDD" id="cd02017">
    <property type="entry name" value="TPP_E1_EcPDC_like"/>
    <property type="match status" value="1"/>
</dbReference>
<dbReference type="InterPro" id="IPR009014">
    <property type="entry name" value="Transketo_C/PFOR_II"/>
</dbReference>
<dbReference type="Pfam" id="PF00456">
    <property type="entry name" value="Transketolase_N"/>
    <property type="match status" value="1"/>
</dbReference>
<dbReference type="PIRSF" id="PIRSF000156">
    <property type="entry name" value="Pyruvate_dh_E1"/>
    <property type="match status" value="1"/>
</dbReference>
<evidence type="ECO:0000256" key="4">
    <source>
        <dbReference type="ARBA" id="ARBA00017172"/>
    </source>
</evidence>
<dbReference type="HOGENOM" id="CLU_009154_2_0_4"/>
<dbReference type="Proteomes" id="UP000000644">
    <property type="component" value="Plasmid pPNAP04"/>
</dbReference>
<evidence type="ECO:0000256" key="1">
    <source>
        <dbReference type="ARBA" id="ARBA00001964"/>
    </source>
</evidence>
<keyword evidence="5 9" id="KW-0560">Oxidoreductase</keyword>
<evidence type="ECO:0000256" key="10">
    <source>
        <dbReference type="PIRSR" id="PIRSR000156-1"/>
    </source>
</evidence>
<comment type="cofactor">
    <cofactor evidence="10">
        <name>Mg(2+)</name>
        <dbReference type="ChEBI" id="CHEBI:18420"/>
    </cofactor>
</comment>
<dbReference type="InterPro" id="IPR004660">
    <property type="entry name" value="PDH_E1"/>
</dbReference>
<comment type="function">
    <text evidence="2 9">Component of the pyruvate dehydrogenase (PDH) complex, that catalyzes the overall conversion of pyruvate to acetyl-CoA and CO(2).</text>
</comment>
<dbReference type="InterPro" id="IPR029061">
    <property type="entry name" value="THDP-binding"/>
</dbReference>
<proteinExistence type="predicted"/>
<evidence type="ECO:0000256" key="5">
    <source>
        <dbReference type="ARBA" id="ARBA00023002"/>
    </source>
</evidence>
<dbReference type="EMBL" id="CP000533">
    <property type="protein sequence ID" value="ABM40166.1"/>
    <property type="molecule type" value="Genomic_DNA"/>
</dbReference>
<dbReference type="SUPFAM" id="SSF52518">
    <property type="entry name" value="Thiamin diphosphate-binding fold (THDP-binding)"/>
    <property type="match status" value="2"/>
</dbReference>
<dbReference type="InterPro" id="IPR035807">
    <property type="entry name" value="PDC_E1_N"/>
</dbReference>
<sequence length="915" mass="100528">MYLFKLQILPFSFYSSTPIDTLGMNPPMHQQLAPFRSVEPVDPDPAESAEWRDALMSLLQASGPGRTRQILDMLDAMSRDPKIAWQPARGTPYVNTIAVDQQPVFPGDLAMEERLASLVRWNALAMVVRANQAYGELGGHIASYASAADLFETGYNHFFHARCEAPGREHLGDLVFFQPHSSPGVYARAYLEGRLDVEDLSYYRQELSAPAATTGQGPRGLCSYPHPYLMPDFWQFPTGSMGIGPISSIYHARFMRYLTHRQLLDCSARKVWGVFGDGEMDEPESMSALTLAAREKLDNLVWVVNCNLQRLDGPVRGNGRIIDELEQLFAGAGWNVIKLVWGSDWDGLFARDVSGALAKVFANTVDGQMQTFAAKDGRYNRETFFGQNEALAALAQGMTDEQIDRLKRGGHDMVKIYAAYAAAAQHKGQPTVILAHTKKGYGMGSAGQGKMTTHSHKKFDETDLIAFRNRFQLPLTDDQVTSLSFYQPPADSLEMQYLHAQRQKLGGYLPKRYTTCEQVAVPEIASYAQFALKADGKEMSTTMAFVRMLGNLLKDKALGQRIVPIVADEARTFGMANLFKQVGIYSSVGQRYAPEDIGSVLSYREAMDGQILEEGISEAGALASWTAASTSYSVHGLAMLPFYIYYSMFGFQRVGDQIWAAADQRARGFLLGATSGRTTLGGEGLQHQDGTSHLVAATIPNCKAYDPAFAGELAVIIDHGMREMMVEQRDIFYYITMMNENYAQPTLPAGVEHDVIQGCYKFNSYLPMNNEGHAAEISREVTLMGSGAILLEVIKAAQQLALQGISVTVFSVTSWSELAREGQASTQHTPAGKRSESVPFIANMLRASSGPIIAATDYVRAVPESVRAFVPDGRDYLTLGTDGFGRSDTRAALRAFFGVDASSIAQAALTLLAQD</sequence>